<dbReference type="OrthoDB" id="3238794at2759"/>
<dbReference type="InterPro" id="IPR001303">
    <property type="entry name" value="Aldolase_II/adducin_N"/>
</dbReference>
<dbReference type="STRING" id="879819.A0A0J0XS47"/>
<dbReference type="AlphaFoldDB" id="A0A0J0XS47"/>
<dbReference type="PANTHER" id="PTHR10672">
    <property type="entry name" value="ADDUCIN"/>
    <property type="match status" value="1"/>
</dbReference>
<dbReference type="SMART" id="SM01007">
    <property type="entry name" value="Aldolase_II"/>
    <property type="match status" value="1"/>
</dbReference>
<keyword evidence="3" id="KW-1185">Reference proteome</keyword>
<dbReference type="GO" id="GO:0051015">
    <property type="term" value="F:actin filament binding"/>
    <property type="evidence" value="ECO:0007669"/>
    <property type="project" value="TreeGrafter"/>
</dbReference>
<accession>A0A0J0XS47</accession>
<dbReference type="EMBL" id="KQ087191">
    <property type="protein sequence ID" value="KLT43896.1"/>
    <property type="molecule type" value="Genomic_DNA"/>
</dbReference>
<dbReference type="Pfam" id="PF00596">
    <property type="entry name" value="Aldolase_II"/>
    <property type="match status" value="1"/>
</dbReference>
<dbReference type="InterPro" id="IPR051017">
    <property type="entry name" value="Aldolase-II_Adducin_sf"/>
</dbReference>
<dbReference type="SUPFAM" id="SSF53639">
    <property type="entry name" value="AraD/HMP-PK domain-like"/>
    <property type="match status" value="1"/>
</dbReference>
<evidence type="ECO:0000259" key="1">
    <source>
        <dbReference type="SMART" id="SM01007"/>
    </source>
</evidence>
<feature type="domain" description="Class II aldolase/adducin N-terminal" evidence="1">
    <location>
        <begin position="57"/>
        <end position="241"/>
    </location>
</feature>
<dbReference type="GeneID" id="28981365"/>
<name>A0A0J0XS47_9TREE</name>
<dbReference type="PANTHER" id="PTHR10672:SF39">
    <property type="entry name" value="CLASS II ALDOLASE_ADDUCIN N-TERMINAL DOMAIN-CONTAINING PROTEIN"/>
    <property type="match status" value="1"/>
</dbReference>
<dbReference type="RefSeq" id="XP_018280387.1">
    <property type="nucleotide sequence ID" value="XM_018420762.1"/>
</dbReference>
<dbReference type="Proteomes" id="UP000053611">
    <property type="component" value="Unassembled WGS sequence"/>
</dbReference>
<organism evidence="2 3">
    <name type="scientific">Cutaneotrichosporon oleaginosum</name>
    <dbReference type="NCBI Taxonomy" id="879819"/>
    <lineage>
        <taxon>Eukaryota</taxon>
        <taxon>Fungi</taxon>
        <taxon>Dikarya</taxon>
        <taxon>Basidiomycota</taxon>
        <taxon>Agaricomycotina</taxon>
        <taxon>Tremellomycetes</taxon>
        <taxon>Trichosporonales</taxon>
        <taxon>Trichosporonaceae</taxon>
        <taxon>Cutaneotrichosporon</taxon>
    </lineage>
</organism>
<dbReference type="Gene3D" id="3.40.225.10">
    <property type="entry name" value="Class II aldolase/adducin N-terminal domain"/>
    <property type="match status" value="1"/>
</dbReference>
<protein>
    <submittedName>
        <fullName evidence="2">Aldolase</fullName>
    </submittedName>
</protein>
<evidence type="ECO:0000313" key="2">
    <source>
        <dbReference type="EMBL" id="KLT43896.1"/>
    </source>
</evidence>
<evidence type="ECO:0000313" key="3">
    <source>
        <dbReference type="Proteomes" id="UP000053611"/>
    </source>
</evidence>
<sequence>MQAPPDFKQTEAGLAKKGFDRVWRGNKAGTIRATTYPDFYYKTDEESLLKKREWVKEHLALCFRLWGRAGYNVGVAGHITVRDPILRDHYWMNPFGLHFSLITKSSLCLVTPEGYVHPEIGAQLPINMAGFHIHSAIHRGRPEVEAAGHCHSFNGKAWSVFGRAIDITTQDSCLFYDNLSVYNSFGGIVLADEEGNNIARALGPKNKAVILQNHGLLTLGETVDEMCSYFMALDSACGLQLQIEAASASGIQKQIIDDDSAKFTAAAIQNGEAMYFSLQAEIDLLRKLHPDALE</sequence>
<proteinExistence type="predicted"/>
<dbReference type="FunFam" id="3.40.225.10:FF:000009">
    <property type="entry name" value="Class II aldolase/adducin N-terminal"/>
    <property type="match status" value="1"/>
</dbReference>
<dbReference type="NCBIfam" id="NF004855">
    <property type="entry name" value="PRK06208.1"/>
    <property type="match status" value="1"/>
</dbReference>
<dbReference type="InterPro" id="IPR036409">
    <property type="entry name" value="Aldolase_II/adducin_N_sf"/>
</dbReference>
<reference evidence="2 3" key="1">
    <citation type="submission" date="2015-03" db="EMBL/GenBank/DDBJ databases">
        <title>Genomics and transcriptomics of the oil-accumulating basidiomycete yeast T. oleaginosus allow insights into substrate utilization and the diverse evolutionary trajectories of mating systems in fungi.</title>
        <authorList>
            <consortium name="DOE Joint Genome Institute"/>
            <person name="Kourist R."/>
            <person name="Kracht O."/>
            <person name="Bracharz F."/>
            <person name="Lipzen A."/>
            <person name="Nolan M."/>
            <person name="Ohm R."/>
            <person name="Grigoriev I."/>
            <person name="Sun S."/>
            <person name="Heitman J."/>
            <person name="Bruck T."/>
            <person name="Nowrousian M."/>
        </authorList>
    </citation>
    <scope>NUCLEOTIDE SEQUENCE [LARGE SCALE GENOMIC DNA]</scope>
    <source>
        <strain evidence="2 3">IBC0246</strain>
    </source>
</reference>
<dbReference type="GO" id="GO:0005856">
    <property type="term" value="C:cytoskeleton"/>
    <property type="evidence" value="ECO:0007669"/>
    <property type="project" value="TreeGrafter"/>
</dbReference>
<gene>
    <name evidence="2" type="ORF">CC85DRAFT_258010</name>
</gene>